<gene>
    <name evidence="4" type="ORF">F9U64_16110</name>
</gene>
<sequence length="298" mass="33735">MKIDGVFSGGGVKAFVYIGALRALEEENIYFERVAGTSAGALFATLVIAGYKAEELTDLFLNLDIKQFQDESKISTVFPFIKWLSLYKTMGFYKGKQFERWIEALLESKGIKSFADLPLDRLKIVAADITLNRIIVFPDDLAVTYHINPTSFSISKALRSSISIPFFFRPSNISNPLTKTKSIIVDGMILSNFPLWVFARDGREERPILGMQLSSPKQFSDPGTINNSVDLLKAMIGTMRIATDQRYINKNIADHIIFFPVEGVESTDFDISKDTKLQLIDYGYERMKKYLSTWKNRA</sequence>
<feature type="active site" description="Proton acceptor" evidence="2">
    <location>
        <position position="186"/>
    </location>
</feature>
<organism evidence="4 5">
    <name type="scientific">Gracilibacillus oryzae</name>
    <dbReference type="NCBI Taxonomy" id="1672701"/>
    <lineage>
        <taxon>Bacteria</taxon>
        <taxon>Bacillati</taxon>
        <taxon>Bacillota</taxon>
        <taxon>Bacilli</taxon>
        <taxon>Bacillales</taxon>
        <taxon>Bacillaceae</taxon>
        <taxon>Gracilibacillus</taxon>
    </lineage>
</organism>
<dbReference type="RefSeq" id="WP_153405904.1">
    <property type="nucleotide sequence ID" value="NZ_ML762438.1"/>
</dbReference>
<feature type="short sequence motif" description="GXSXG" evidence="2">
    <location>
        <begin position="36"/>
        <end position="40"/>
    </location>
</feature>
<dbReference type="EMBL" id="WEID01000082">
    <property type="protein sequence ID" value="KAB8128455.1"/>
    <property type="molecule type" value="Genomic_DNA"/>
</dbReference>
<keyword evidence="1 2" id="KW-0443">Lipid metabolism</keyword>
<dbReference type="GO" id="GO:0016042">
    <property type="term" value="P:lipid catabolic process"/>
    <property type="evidence" value="ECO:0007669"/>
    <property type="project" value="UniProtKB-UniRule"/>
</dbReference>
<reference evidence="4 5" key="1">
    <citation type="submission" date="2019-10" db="EMBL/GenBank/DDBJ databases">
        <title>Gracilibacillus sp. nov. isolated from rice seeds.</title>
        <authorList>
            <person name="He S."/>
        </authorList>
    </citation>
    <scope>NUCLEOTIDE SEQUENCE [LARGE SCALE GENOMIC DNA]</scope>
    <source>
        <strain evidence="4 5">TD8</strain>
    </source>
</reference>
<dbReference type="CDD" id="cd07207">
    <property type="entry name" value="Pat_ExoU_VipD_like"/>
    <property type="match status" value="1"/>
</dbReference>
<dbReference type="Proteomes" id="UP000480246">
    <property type="component" value="Unassembled WGS sequence"/>
</dbReference>
<dbReference type="AlphaFoldDB" id="A0A7C8GS72"/>
<dbReference type="PROSITE" id="PS51635">
    <property type="entry name" value="PNPLA"/>
    <property type="match status" value="1"/>
</dbReference>
<feature type="domain" description="PNPLA" evidence="3">
    <location>
        <begin position="5"/>
        <end position="199"/>
    </location>
</feature>
<dbReference type="PANTHER" id="PTHR46394">
    <property type="entry name" value="ANNEXIN"/>
    <property type="match status" value="1"/>
</dbReference>
<comment type="caution">
    <text evidence="4">The sequence shown here is derived from an EMBL/GenBank/DDBJ whole genome shotgun (WGS) entry which is preliminary data.</text>
</comment>
<evidence type="ECO:0000256" key="2">
    <source>
        <dbReference type="PROSITE-ProRule" id="PRU01161"/>
    </source>
</evidence>
<dbReference type="GO" id="GO:0016787">
    <property type="term" value="F:hydrolase activity"/>
    <property type="evidence" value="ECO:0007669"/>
    <property type="project" value="UniProtKB-UniRule"/>
</dbReference>
<name>A0A7C8GS72_9BACI</name>
<evidence type="ECO:0000259" key="3">
    <source>
        <dbReference type="PROSITE" id="PS51635"/>
    </source>
</evidence>
<dbReference type="InterPro" id="IPR002641">
    <property type="entry name" value="PNPLA_dom"/>
</dbReference>
<evidence type="ECO:0000256" key="1">
    <source>
        <dbReference type="ARBA" id="ARBA00023098"/>
    </source>
</evidence>
<keyword evidence="2" id="KW-0378">Hydrolase</keyword>
<keyword evidence="2" id="KW-0442">Lipid degradation</keyword>
<dbReference type="PANTHER" id="PTHR46394:SF1">
    <property type="entry name" value="PNPLA DOMAIN-CONTAINING PROTEIN"/>
    <property type="match status" value="1"/>
</dbReference>
<dbReference type="InterPro" id="IPR016035">
    <property type="entry name" value="Acyl_Trfase/lysoPLipase"/>
</dbReference>
<dbReference type="Gene3D" id="3.40.1090.10">
    <property type="entry name" value="Cytosolic phospholipase A2 catalytic domain"/>
    <property type="match status" value="2"/>
</dbReference>
<dbReference type="SUPFAM" id="SSF52151">
    <property type="entry name" value="FabD/lysophospholipase-like"/>
    <property type="match status" value="1"/>
</dbReference>
<proteinExistence type="predicted"/>
<keyword evidence="5" id="KW-1185">Reference proteome</keyword>
<dbReference type="InterPro" id="IPR052580">
    <property type="entry name" value="Lipid_Hydrolase"/>
</dbReference>
<evidence type="ECO:0000313" key="5">
    <source>
        <dbReference type="Proteomes" id="UP000480246"/>
    </source>
</evidence>
<feature type="active site" description="Nucleophile" evidence="2">
    <location>
        <position position="38"/>
    </location>
</feature>
<comment type="caution">
    <text evidence="2">Lacks conserved residue(s) required for the propagation of feature annotation.</text>
</comment>
<accession>A0A7C8GS72</accession>
<evidence type="ECO:0000313" key="4">
    <source>
        <dbReference type="EMBL" id="KAB8128455.1"/>
    </source>
</evidence>
<protein>
    <submittedName>
        <fullName evidence="4">Patatin-like phospholipase family protein</fullName>
    </submittedName>
</protein>
<dbReference type="OrthoDB" id="9770965at2"/>
<dbReference type="Pfam" id="PF01734">
    <property type="entry name" value="Patatin"/>
    <property type="match status" value="1"/>
</dbReference>